<evidence type="ECO:0000313" key="2">
    <source>
        <dbReference type="Proteomes" id="UP000006844"/>
    </source>
</evidence>
<dbReference type="InterPro" id="IPR007485">
    <property type="entry name" value="LPS_assembly_LptE"/>
</dbReference>
<reference evidence="1 2" key="1">
    <citation type="journal article" date="2012" name="Stand. Genomic Sci.">
        <title>Complete genome sequence of Terriglobus saanensis type strain SP1PR4(T), an Acidobacteria from tundra soil.</title>
        <authorList>
            <person name="Rawat S.R."/>
            <person name="Mannisto M.K."/>
            <person name="Starovoytov V."/>
            <person name="Goodwin L."/>
            <person name="Nolan M."/>
            <person name="Hauser L."/>
            <person name="Land M."/>
            <person name="Davenport K.W."/>
            <person name="Woyke T."/>
            <person name="Haggblom M.M."/>
        </authorList>
    </citation>
    <scope>NUCLEOTIDE SEQUENCE</scope>
    <source>
        <strain evidence="2">ATCC BAA-1853 / DSM 23119 / SP1PR4</strain>
    </source>
</reference>
<dbReference type="EMBL" id="CP002467">
    <property type="protein sequence ID" value="ADV81511.1"/>
    <property type="molecule type" value="Genomic_DNA"/>
</dbReference>
<organism evidence="1 2">
    <name type="scientific">Terriglobus saanensis (strain ATCC BAA-1853 / DSM 23119 / SP1PR4)</name>
    <dbReference type="NCBI Taxonomy" id="401053"/>
    <lineage>
        <taxon>Bacteria</taxon>
        <taxon>Pseudomonadati</taxon>
        <taxon>Acidobacteriota</taxon>
        <taxon>Terriglobia</taxon>
        <taxon>Terriglobales</taxon>
        <taxon>Acidobacteriaceae</taxon>
        <taxon>Terriglobus</taxon>
    </lineage>
</organism>
<proteinExistence type="predicted"/>
<dbReference type="AlphaFoldDB" id="E8V5H7"/>
<name>E8V5H7_TERSS</name>
<dbReference type="Gene3D" id="3.30.160.150">
    <property type="entry name" value="Lipoprotein like domain"/>
    <property type="match status" value="1"/>
</dbReference>
<dbReference type="GO" id="GO:0043165">
    <property type="term" value="P:Gram-negative-bacterium-type cell outer membrane assembly"/>
    <property type="evidence" value="ECO:0007669"/>
    <property type="project" value="InterPro"/>
</dbReference>
<evidence type="ECO:0000313" key="1">
    <source>
        <dbReference type="EMBL" id="ADV81511.1"/>
    </source>
</evidence>
<dbReference type="Pfam" id="PF04390">
    <property type="entry name" value="LptE"/>
    <property type="match status" value="1"/>
</dbReference>
<dbReference type="KEGG" id="tsa:AciPR4_0677"/>
<protein>
    <recommendedName>
        <fullName evidence="3">Lipoprotein</fullName>
    </recommendedName>
</protein>
<keyword evidence="2" id="KW-1185">Reference proteome</keyword>
<accession>E8V5H7</accession>
<dbReference type="Proteomes" id="UP000006844">
    <property type="component" value="Chromosome"/>
</dbReference>
<dbReference type="GO" id="GO:0019867">
    <property type="term" value="C:outer membrane"/>
    <property type="evidence" value="ECO:0007669"/>
    <property type="project" value="InterPro"/>
</dbReference>
<dbReference type="eggNOG" id="COG2980">
    <property type="taxonomic scope" value="Bacteria"/>
</dbReference>
<gene>
    <name evidence="1" type="ordered locus">AciPR4_0677</name>
</gene>
<dbReference type="RefSeq" id="WP_013567244.1">
    <property type="nucleotide sequence ID" value="NC_014963.1"/>
</dbReference>
<dbReference type="PROSITE" id="PS51257">
    <property type="entry name" value="PROKAR_LIPOPROTEIN"/>
    <property type="match status" value="1"/>
</dbReference>
<dbReference type="HOGENOM" id="CLU_114082_0_1_0"/>
<dbReference type="STRING" id="401053.AciPR4_0677"/>
<sequence length="169" mass="18241">MRSLLGLGLVLLTGCGYHTAGSATHIPAGISVLAIPTFKNRTHAYHTEVAFTSAVIHEMNTRTKYRIINSATAPSDATLEGTILTESVAPLTYDSSSGATSSYLITLTAKVVLTSSTGRVLYQNSKFSFRQQYQSTQDLSAFVQEDTPAVDRMARDFAQTLVSDILESL</sequence>
<evidence type="ECO:0008006" key="3">
    <source>
        <dbReference type="Google" id="ProtNLM"/>
    </source>
</evidence>